<proteinExistence type="predicted"/>
<dbReference type="AlphaFoldDB" id="A0A6L8VFK2"/>
<dbReference type="RefSeq" id="WP_161345412.1">
    <property type="nucleotide sequence ID" value="NZ_BMGW01000004.1"/>
</dbReference>
<evidence type="ECO:0000313" key="3">
    <source>
        <dbReference type="Proteomes" id="UP000477083"/>
    </source>
</evidence>
<dbReference type="OrthoDB" id="7876991at2"/>
<reference evidence="2 3" key="1">
    <citation type="submission" date="2020-01" db="EMBL/GenBank/DDBJ databases">
        <title>Frigidibacter albus SP32T (=CGMCC 1.13995T).</title>
        <authorList>
            <person name="Liao X."/>
        </authorList>
    </citation>
    <scope>NUCLEOTIDE SEQUENCE [LARGE SCALE GENOMIC DNA]</scope>
    <source>
        <strain evidence="2 3">SP32</strain>
    </source>
</reference>
<comment type="caution">
    <text evidence="2">The sequence shown here is derived from an EMBL/GenBank/DDBJ whole genome shotgun (WGS) entry which is preliminary data.</text>
</comment>
<evidence type="ECO:0000256" key="1">
    <source>
        <dbReference type="SAM" id="MobiDB-lite"/>
    </source>
</evidence>
<protein>
    <submittedName>
        <fullName evidence="2">Uncharacterized protein</fullName>
    </submittedName>
</protein>
<sequence length="76" mass="8121">MNLNQIVSMIMNTLMRKAVNKGVNAGMGYLSKGKKPASTAAKTPVSDGQTAAQSKASRDMAKRARQAAQVTRRLGR</sequence>
<dbReference type="Proteomes" id="UP000477083">
    <property type="component" value="Unassembled WGS sequence"/>
</dbReference>
<feature type="region of interest" description="Disordered" evidence="1">
    <location>
        <begin position="31"/>
        <end position="76"/>
    </location>
</feature>
<gene>
    <name evidence="2" type="ORF">GS660_08500</name>
</gene>
<name>A0A6L8VFK2_9RHOB</name>
<organism evidence="2 3">
    <name type="scientific">Frigidibacter albus</name>
    <dbReference type="NCBI Taxonomy" id="1465486"/>
    <lineage>
        <taxon>Bacteria</taxon>
        <taxon>Pseudomonadati</taxon>
        <taxon>Pseudomonadota</taxon>
        <taxon>Alphaproteobacteria</taxon>
        <taxon>Rhodobacterales</taxon>
        <taxon>Paracoccaceae</taxon>
        <taxon>Frigidibacter</taxon>
    </lineage>
</organism>
<feature type="compositionally biased region" description="Polar residues" evidence="1">
    <location>
        <begin position="46"/>
        <end position="55"/>
    </location>
</feature>
<keyword evidence="3" id="KW-1185">Reference proteome</keyword>
<dbReference type="EMBL" id="WWNR01000004">
    <property type="protein sequence ID" value="MZQ89138.1"/>
    <property type="molecule type" value="Genomic_DNA"/>
</dbReference>
<evidence type="ECO:0000313" key="2">
    <source>
        <dbReference type="EMBL" id="MZQ89138.1"/>
    </source>
</evidence>
<accession>A0A6L8VFK2</accession>